<evidence type="ECO:0000256" key="1">
    <source>
        <dbReference type="SAM" id="Phobius"/>
    </source>
</evidence>
<dbReference type="AlphaFoldDB" id="D5UJ72"/>
<proteinExistence type="predicted"/>
<keyword evidence="3" id="KW-1185">Reference proteome</keyword>
<gene>
    <name evidence="2" type="ordered locus">Cfla_0683</name>
</gene>
<evidence type="ECO:0000313" key="3">
    <source>
        <dbReference type="Proteomes" id="UP000000849"/>
    </source>
</evidence>
<keyword evidence="1" id="KW-0472">Membrane</keyword>
<dbReference type="KEGG" id="cfl:Cfla_0683"/>
<accession>D5UJ72</accession>
<organism evidence="2 3">
    <name type="scientific">Cellulomonas flavigena (strain ATCC 482 / DSM 20109 / BCRC 11376 / JCM 18109 / NBRC 3775 / NCIMB 8073 / NRS 134)</name>
    <dbReference type="NCBI Taxonomy" id="446466"/>
    <lineage>
        <taxon>Bacteria</taxon>
        <taxon>Bacillati</taxon>
        <taxon>Actinomycetota</taxon>
        <taxon>Actinomycetes</taxon>
        <taxon>Micrococcales</taxon>
        <taxon>Cellulomonadaceae</taxon>
        <taxon>Cellulomonas</taxon>
    </lineage>
</organism>
<feature type="transmembrane region" description="Helical" evidence="1">
    <location>
        <begin position="23"/>
        <end position="43"/>
    </location>
</feature>
<keyword evidence="1" id="KW-0812">Transmembrane</keyword>
<dbReference type="Proteomes" id="UP000000849">
    <property type="component" value="Chromosome"/>
</dbReference>
<protein>
    <submittedName>
        <fullName evidence="2">Uncharacterized protein</fullName>
    </submittedName>
</protein>
<evidence type="ECO:0000313" key="2">
    <source>
        <dbReference type="EMBL" id="ADG73595.1"/>
    </source>
</evidence>
<keyword evidence="1" id="KW-1133">Transmembrane helix</keyword>
<dbReference type="OrthoDB" id="3178064at2"/>
<reference evidence="2 3" key="1">
    <citation type="journal article" date="2010" name="Stand. Genomic Sci.">
        <title>Complete genome sequence of Cellulomonas flavigena type strain (134).</title>
        <authorList>
            <person name="Abt B."/>
            <person name="Foster B."/>
            <person name="Lapidus A."/>
            <person name="Clum A."/>
            <person name="Sun H."/>
            <person name="Pukall R."/>
            <person name="Lucas S."/>
            <person name="Glavina Del Rio T."/>
            <person name="Nolan M."/>
            <person name="Tice H."/>
            <person name="Cheng J.F."/>
            <person name="Pitluck S."/>
            <person name="Liolios K."/>
            <person name="Ivanova N."/>
            <person name="Mavromatis K."/>
            <person name="Ovchinnikova G."/>
            <person name="Pati A."/>
            <person name="Goodwin L."/>
            <person name="Chen A."/>
            <person name="Palaniappan K."/>
            <person name="Land M."/>
            <person name="Hauser L."/>
            <person name="Chang Y.J."/>
            <person name="Jeffries C.D."/>
            <person name="Rohde M."/>
            <person name="Goker M."/>
            <person name="Woyke T."/>
            <person name="Bristow J."/>
            <person name="Eisen J.A."/>
            <person name="Markowitz V."/>
            <person name="Hugenholtz P."/>
            <person name="Kyrpides N.C."/>
            <person name="Klenk H.P."/>
        </authorList>
    </citation>
    <scope>NUCLEOTIDE SEQUENCE [LARGE SCALE GENOMIC DNA]</scope>
    <source>
        <strain evidence="3">ATCC 482 / DSM 20109 / BCRC 11376 / JCM 18109 / NBRC 3775 / NCIMB 8073 / NRS 134</strain>
    </source>
</reference>
<dbReference type="HOGENOM" id="CLU_1632383_0_0_11"/>
<dbReference type="RefSeq" id="WP_013115929.1">
    <property type="nucleotide sequence ID" value="NC_014151.1"/>
</dbReference>
<dbReference type="EMBL" id="CP001964">
    <property type="protein sequence ID" value="ADG73595.1"/>
    <property type="molecule type" value="Genomic_DNA"/>
</dbReference>
<name>D5UJ72_CELFN</name>
<sequence length="162" mass="16139">MNPPAPRPGLLVRIEAWSAVRRVGVLTAFAGATCLVAFLWPAALGGCTALDVVPAGAAGHGLVAGDLVVTRCGPPGVGDRVVHRESGSAWSVGLVTTSDADGWWVRGGDGVGRAVPAEPDVLDPLPVHVARPVAVVVAGGAVAVTGLLAAAAVRRRAAARPA</sequence>
<feature type="transmembrane region" description="Helical" evidence="1">
    <location>
        <begin position="133"/>
        <end position="153"/>
    </location>
</feature>